<accession>A0A6C1C6M8</accession>
<dbReference type="Pfam" id="PF18029">
    <property type="entry name" value="Glyoxalase_6"/>
    <property type="match status" value="1"/>
</dbReference>
<reference evidence="1 2" key="1">
    <citation type="submission" date="2018-10" db="EMBL/GenBank/DDBJ databases">
        <title>Isolation of pseudouridimycin from Streptomyces albus DSM 40763.</title>
        <authorList>
            <person name="Rosenqvist P."/>
            <person name="Metsae-Ketelae M."/>
            <person name="Virta P."/>
        </authorList>
    </citation>
    <scope>NUCLEOTIDE SEQUENCE [LARGE SCALE GENOMIC DNA]</scope>
    <source>
        <strain evidence="1 2">DSM 40763</strain>
    </source>
</reference>
<dbReference type="Gene3D" id="3.10.180.10">
    <property type="entry name" value="2,3-Dihydroxybiphenyl 1,2-Dioxygenase, domain 1"/>
    <property type="match status" value="1"/>
</dbReference>
<dbReference type="GeneID" id="75181614"/>
<dbReference type="InterPro" id="IPR029068">
    <property type="entry name" value="Glyas_Bleomycin-R_OHBP_Dase"/>
</dbReference>
<dbReference type="PANTHER" id="PTHR35908">
    <property type="entry name" value="HYPOTHETICAL FUSION PROTEIN"/>
    <property type="match status" value="1"/>
</dbReference>
<protein>
    <submittedName>
        <fullName evidence="1">VOC family protein</fullName>
    </submittedName>
</protein>
<dbReference type="Proteomes" id="UP000298111">
    <property type="component" value="Unassembled WGS sequence"/>
</dbReference>
<dbReference type="PANTHER" id="PTHR35908:SF1">
    <property type="entry name" value="CONSERVED PROTEIN"/>
    <property type="match status" value="1"/>
</dbReference>
<dbReference type="InterPro" id="IPR041581">
    <property type="entry name" value="Glyoxalase_6"/>
</dbReference>
<sequence>MTSRLAQVCIHAVEPRRVADFWCRVLGWEILEKEDGGLCLGPPGGGMPGIDVFPVTEPKTVHNRLHLDLRADGTSTEEELARLLALGARKVDVGQPADVSWTVLADPEGNEFCLLGTPVQELPGARE</sequence>
<proteinExistence type="predicted"/>
<dbReference type="RefSeq" id="WP_016469499.1">
    <property type="nucleotide sequence ID" value="NZ_BBQG01000019.1"/>
</dbReference>
<organism evidence="1 2">
    <name type="scientific">Streptomyces albus</name>
    <dbReference type="NCBI Taxonomy" id="1888"/>
    <lineage>
        <taxon>Bacteria</taxon>
        <taxon>Bacillati</taxon>
        <taxon>Actinomycetota</taxon>
        <taxon>Actinomycetes</taxon>
        <taxon>Kitasatosporales</taxon>
        <taxon>Streptomycetaceae</taxon>
        <taxon>Streptomyces</taxon>
    </lineage>
</organism>
<dbReference type="EMBL" id="RCIY01000114">
    <property type="protein sequence ID" value="TGG75584.1"/>
    <property type="molecule type" value="Genomic_DNA"/>
</dbReference>
<evidence type="ECO:0000313" key="2">
    <source>
        <dbReference type="Proteomes" id="UP000298111"/>
    </source>
</evidence>
<dbReference type="SUPFAM" id="SSF54593">
    <property type="entry name" value="Glyoxalase/Bleomycin resistance protein/Dihydroxybiphenyl dioxygenase"/>
    <property type="match status" value="1"/>
</dbReference>
<evidence type="ECO:0000313" key="1">
    <source>
        <dbReference type="EMBL" id="TGG75584.1"/>
    </source>
</evidence>
<dbReference type="CDD" id="cd06587">
    <property type="entry name" value="VOC"/>
    <property type="match status" value="1"/>
</dbReference>
<comment type="caution">
    <text evidence="1">The sequence shown here is derived from an EMBL/GenBank/DDBJ whole genome shotgun (WGS) entry which is preliminary data.</text>
</comment>
<name>A0A6C1C6M8_9ACTN</name>
<dbReference type="AlphaFoldDB" id="A0A6C1C6M8"/>
<gene>
    <name evidence="1" type="ORF">D8771_31680</name>
</gene>